<keyword evidence="8" id="KW-1185">Reference proteome</keyword>
<reference evidence="8" key="2">
    <citation type="journal article" date="2013" name="G3 (Bethesda)">
        <title>Genomes of Ashbya fungi isolated from insects reveal four mating-type loci, numerous translocations, lack of transposons, and distinct gene duplications.</title>
        <authorList>
            <person name="Dietrich F.S."/>
            <person name="Voegeli S."/>
            <person name="Kuo S."/>
            <person name="Philippsen P."/>
        </authorList>
    </citation>
    <scope>GENOME REANNOTATION</scope>
    <source>
        <strain evidence="8">ATCC 10895 / CBS 109.51 / FGSC 9923 / NRRL Y-1056</strain>
    </source>
</reference>
<dbReference type="EMBL" id="AE016820">
    <property type="protein sequence ID" value="AAS54274.2"/>
    <property type="molecule type" value="Genomic_DNA"/>
</dbReference>
<evidence type="ECO:0000256" key="1">
    <source>
        <dbReference type="ARBA" id="ARBA00022723"/>
    </source>
</evidence>
<evidence type="ECO:0000313" key="7">
    <source>
        <dbReference type="EMBL" id="AAS54274.2"/>
    </source>
</evidence>
<evidence type="ECO:0000256" key="2">
    <source>
        <dbReference type="ARBA" id="ARBA00022771"/>
    </source>
</evidence>
<accession>Q751C3</accession>
<feature type="compositionally biased region" description="Polar residues" evidence="5">
    <location>
        <begin position="289"/>
        <end position="305"/>
    </location>
</feature>
<evidence type="ECO:0000256" key="3">
    <source>
        <dbReference type="ARBA" id="ARBA00022833"/>
    </source>
</evidence>
<dbReference type="CDD" id="cd16568">
    <property type="entry name" value="RING-HC_ScPSH1-like"/>
    <property type="match status" value="1"/>
</dbReference>
<dbReference type="FunCoup" id="Q751C3">
    <property type="interactions" value="327"/>
</dbReference>
<dbReference type="InterPro" id="IPR001841">
    <property type="entry name" value="Znf_RING"/>
</dbReference>
<keyword evidence="2 4" id="KW-0863">Zinc-finger</keyword>
<gene>
    <name evidence="7" type="ORF">AGOS_AGL217W</name>
</gene>
<dbReference type="GO" id="GO:0043161">
    <property type="term" value="P:proteasome-mediated ubiquitin-dependent protein catabolic process"/>
    <property type="evidence" value="ECO:0000318"/>
    <property type="project" value="GO_Central"/>
</dbReference>
<dbReference type="KEGG" id="ago:AGOS_AGL217W"/>
<dbReference type="OrthoDB" id="6105938at2759"/>
<dbReference type="Pfam" id="PF00097">
    <property type="entry name" value="zf-C3HC4"/>
    <property type="match status" value="1"/>
</dbReference>
<protein>
    <submittedName>
        <fullName evidence="7">AGL217Wp</fullName>
    </submittedName>
</protein>
<dbReference type="InParanoid" id="Q751C3"/>
<dbReference type="Gene3D" id="3.30.40.10">
    <property type="entry name" value="Zinc/RING finger domain, C3HC4 (zinc finger)"/>
    <property type="match status" value="1"/>
</dbReference>
<evidence type="ECO:0000256" key="5">
    <source>
        <dbReference type="SAM" id="MobiDB-lite"/>
    </source>
</evidence>
<dbReference type="OMA" id="NSEMTDY"/>
<dbReference type="PANTHER" id="PTHR15898">
    <property type="entry name" value="BIFUNCTIONAL APOPTOSIS REGULATOR"/>
    <property type="match status" value="1"/>
</dbReference>
<dbReference type="SUPFAM" id="SSF57850">
    <property type="entry name" value="RING/U-box"/>
    <property type="match status" value="1"/>
</dbReference>
<evidence type="ECO:0000256" key="4">
    <source>
        <dbReference type="PROSITE-ProRule" id="PRU00175"/>
    </source>
</evidence>
<evidence type="ECO:0000313" key="8">
    <source>
        <dbReference type="Proteomes" id="UP000000591"/>
    </source>
</evidence>
<dbReference type="InterPro" id="IPR017907">
    <property type="entry name" value="Znf_RING_CS"/>
</dbReference>
<dbReference type="Proteomes" id="UP000000591">
    <property type="component" value="Chromosome VII"/>
</dbReference>
<dbReference type="PROSITE" id="PS00518">
    <property type="entry name" value="ZF_RING_1"/>
    <property type="match status" value="1"/>
</dbReference>
<dbReference type="PROSITE" id="PS50089">
    <property type="entry name" value="ZF_RING_2"/>
    <property type="match status" value="1"/>
</dbReference>
<dbReference type="InterPro" id="IPR018957">
    <property type="entry name" value="Znf_C3HC4_RING-type"/>
</dbReference>
<dbReference type="PANTHER" id="PTHR15898:SF18">
    <property type="entry name" value="GLUCOSE-INDUCED DEGRADATION PROTEIN 4 HOMOLOG"/>
    <property type="match status" value="1"/>
</dbReference>
<sequence length="406" mass="45140">MSGVLHKAVPKVSGRKHLIIIRKLLETTICTICHDYMYVPVMTGCGHNYCYFCISNWLNNTSSTELNCPQCRSSITSMPSLNVTLQQNLDALIEVLDKAEPEVIALLDAKRESLKEYKDDVAGNRLYQKVFENTAVAVVDEDDGVARCSNCHWEVEGSVCPHCQARMRNRVNETEFNSDEYSESELAELEQTLDEYRVRSAELMQDLGSADGHSSDGSLADALNRRFPIRQPRDFLHDDISGSSDSHYDEDKYYPDRRSASRSADADTPSDLEGFIVDDEDPAAHESEGSSTYNGSQPSSPASSFTRHRQRSPHITTRVARDSTDDSIVEVVRDLSTSGGGSSPSVNGSRATDTSRDSDYYENNEVDGFVSGDSLDDTEHKHAVTSSSAEEPARKRRYMVLDSDDD</sequence>
<dbReference type="STRING" id="284811.Q751C3"/>
<dbReference type="GeneID" id="4622743"/>
<dbReference type="InterPro" id="IPR013083">
    <property type="entry name" value="Znf_RING/FYVE/PHD"/>
</dbReference>
<dbReference type="GO" id="GO:0008270">
    <property type="term" value="F:zinc ion binding"/>
    <property type="evidence" value="ECO:0007669"/>
    <property type="project" value="UniProtKB-KW"/>
</dbReference>
<evidence type="ECO:0000259" key="6">
    <source>
        <dbReference type="PROSITE" id="PS50089"/>
    </source>
</evidence>
<name>Q751C3_EREGS</name>
<dbReference type="GO" id="GO:0061630">
    <property type="term" value="F:ubiquitin protein ligase activity"/>
    <property type="evidence" value="ECO:0000318"/>
    <property type="project" value="GO_Central"/>
</dbReference>
<dbReference type="HOGENOM" id="CLU_037664_0_0_1"/>
<dbReference type="RefSeq" id="NP_986450.2">
    <property type="nucleotide sequence ID" value="NM_211512.2"/>
</dbReference>
<reference evidence="7 8" key="1">
    <citation type="journal article" date="2004" name="Science">
        <title>The Ashbya gossypii genome as a tool for mapping the ancient Saccharomyces cerevisiae genome.</title>
        <authorList>
            <person name="Dietrich F.S."/>
            <person name="Voegeli S."/>
            <person name="Brachat S."/>
            <person name="Lerch A."/>
            <person name="Gates K."/>
            <person name="Steiner S."/>
            <person name="Mohr C."/>
            <person name="Pohlmann R."/>
            <person name="Luedi P."/>
            <person name="Choi S."/>
            <person name="Wing R.A."/>
            <person name="Flavier A."/>
            <person name="Gaffney T.D."/>
            <person name="Philippsen P."/>
        </authorList>
    </citation>
    <scope>NUCLEOTIDE SEQUENCE [LARGE SCALE GENOMIC DNA]</scope>
    <source>
        <strain evidence="8">ATCC 10895 / CBS 109.51 / FGSC 9923 / NRRL Y-1056</strain>
    </source>
</reference>
<proteinExistence type="predicted"/>
<organism evidence="7 8">
    <name type="scientific">Eremothecium gossypii (strain ATCC 10895 / CBS 109.51 / FGSC 9923 / NRRL Y-1056)</name>
    <name type="common">Yeast</name>
    <name type="synonym">Ashbya gossypii</name>
    <dbReference type="NCBI Taxonomy" id="284811"/>
    <lineage>
        <taxon>Eukaryota</taxon>
        <taxon>Fungi</taxon>
        <taxon>Dikarya</taxon>
        <taxon>Ascomycota</taxon>
        <taxon>Saccharomycotina</taxon>
        <taxon>Saccharomycetes</taxon>
        <taxon>Saccharomycetales</taxon>
        <taxon>Saccharomycetaceae</taxon>
        <taxon>Eremothecium</taxon>
    </lineage>
</organism>
<dbReference type="eggNOG" id="KOG2177">
    <property type="taxonomic scope" value="Eukaryota"/>
</dbReference>
<keyword evidence="1" id="KW-0479">Metal-binding</keyword>
<feature type="domain" description="RING-type" evidence="6">
    <location>
        <begin position="30"/>
        <end position="72"/>
    </location>
</feature>
<feature type="region of interest" description="Disordered" evidence="5">
    <location>
        <begin position="234"/>
        <end position="406"/>
    </location>
</feature>
<dbReference type="SMART" id="SM00184">
    <property type="entry name" value="RING"/>
    <property type="match status" value="1"/>
</dbReference>
<keyword evidence="3" id="KW-0862">Zinc</keyword>
<feature type="compositionally biased region" description="Basic and acidic residues" evidence="5">
    <location>
        <begin position="234"/>
        <end position="259"/>
    </location>
</feature>
<dbReference type="AlphaFoldDB" id="Q751C3"/>